<evidence type="ECO:0000256" key="5">
    <source>
        <dbReference type="ARBA" id="ARBA00023239"/>
    </source>
</evidence>
<keyword evidence="4" id="KW-0665">Pyrimidine biosynthesis</keyword>
<evidence type="ECO:0000259" key="8">
    <source>
        <dbReference type="SMART" id="SM00934"/>
    </source>
</evidence>
<evidence type="ECO:0000256" key="7">
    <source>
        <dbReference type="NCBIfam" id="TIGR02127"/>
    </source>
</evidence>
<dbReference type="NCBIfam" id="TIGR02127">
    <property type="entry name" value="pyrF_sub2"/>
    <property type="match status" value="1"/>
</dbReference>
<keyword evidence="10" id="KW-1185">Reference proteome</keyword>
<protein>
    <recommendedName>
        <fullName evidence="7">Orotidine-5'-phosphate decarboxylase</fullName>
        <ecNumber evidence="7">4.1.1.23</ecNumber>
    </recommendedName>
</protein>
<gene>
    <name evidence="9" type="primary">pyrF</name>
    <name evidence="9" type="ORF">GCM10007304_24190</name>
</gene>
<dbReference type="GO" id="GO:0006207">
    <property type="term" value="P:'de novo' pyrimidine nucleobase biosynthetic process"/>
    <property type="evidence" value="ECO:0007669"/>
    <property type="project" value="InterPro"/>
</dbReference>
<dbReference type="EMBL" id="BMCU01000002">
    <property type="protein sequence ID" value="GGG09269.1"/>
    <property type="molecule type" value="Genomic_DNA"/>
</dbReference>
<dbReference type="AlphaFoldDB" id="A0A917D2M5"/>
<sequence>MTWVRRLRGAVAEHGRLCVGIDPHPGLLDAWGLGDTVDGLGSFSNACVEAFAGHVGIVKPQVAFFERFGSAGIAVLERTIAGLRSAGTLVLSDAKRGDIGTTLDAYASAWLGSTSPLRSDAVTLSPYLGVGALAPAIERAAAHQSGVFVLARTSNADGTAVQTAVDSGGVSVAQHVVDEAARWNAGLGDETVGLVVGATRGHGLDVTAFGGPILAPGLGAQGATVLDLAEIFPDTRELLLPSSSRDILRYGPATADLRAAAHRVRDDVERALS</sequence>
<proteinExistence type="inferred from homology"/>
<dbReference type="InterPro" id="IPR013785">
    <property type="entry name" value="Aldolase_TIM"/>
</dbReference>
<dbReference type="RefSeq" id="WP_188545010.1">
    <property type="nucleotide sequence ID" value="NZ_BMCU01000002.1"/>
</dbReference>
<dbReference type="SMART" id="SM00934">
    <property type="entry name" value="OMPdecase"/>
    <property type="match status" value="1"/>
</dbReference>
<keyword evidence="5" id="KW-0456">Lyase</keyword>
<dbReference type="InterPro" id="IPR011060">
    <property type="entry name" value="RibuloseP-bd_barrel"/>
</dbReference>
<dbReference type="InterPro" id="IPR011995">
    <property type="entry name" value="OMPdecase_type-2"/>
</dbReference>
<dbReference type="PANTHER" id="PTHR43375:SF1">
    <property type="entry name" value="OROTIDINE 5'-PHOSPHATE DECARBOXYLASE"/>
    <property type="match status" value="1"/>
</dbReference>
<comment type="pathway">
    <text evidence="1">Pyrimidine metabolism; UMP biosynthesis via de novo pathway; UMP from orotate: step 2/2.</text>
</comment>
<dbReference type="CDD" id="cd04725">
    <property type="entry name" value="OMP_decarboxylase_like"/>
    <property type="match status" value="1"/>
</dbReference>
<reference evidence="9" key="1">
    <citation type="journal article" date="2014" name="Int. J. Syst. Evol. Microbiol.">
        <title>Complete genome sequence of Corynebacterium casei LMG S-19264T (=DSM 44701T), isolated from a smear-ripened cheese.</title>
        <authorList>
            <consortium name="US DOE Joint Genome Institute (JGI-PGF)"/>
            <person name="Walter F."/>
            <person name="Albersmeier A."/>
            <person name="Kalinowski J."/>
            <person name="Ruckert C."/>
        </authorList>
    </citation>
    <scope>NUCLEOTIDE SEQUENCE</scope>
    <source>
        <strain evidence="9">CCM 7905</strain>
    </source>
</reference>
<dbReference type="Gene3D" id="3.20.20.70">
    <property type="entry name" value="Aldolase class I"/>
    <property type="match status" value="1"/>
</dbReference>
<evidence type="ECO:0000313" key="10">
    <source>
        <dbReference type="Proteomes" id="UP000654257"/>
    </source>
</evidence>
<dbReference type="GO" id="GO:0004590">
    <property type="term" value="F:orotidine-5'-phosphate decarboxylase activity"/>
    <property type="evidence" value="ECO:0007669"/>
    <property type="project" value="UniProtKB-UniRule"/>
</dbReference>
<organism evidence="9 10">
    <name type="scientific">Rhodococcoides trifolii</name>
    <dbReference type="NCBI Taxonomy" id="908250"/>
    <lineage>
        <taxon>Bacteria</taxon>
        <taxon>Bacillati</taxon>
        <taxon>Actinomycetota</taxon>
        <taxon>Actinomycetes</taxon>
        <taxon>Mycobacteriales</taxon>
        <taxon>Nocardiaceae</taxon>
        <taxon>Rhodococcoides</taxon>
    </lineage>
</organism>
<dbReference type="PANTHER" id="PTHR43375">
    <property type="entry name" value="OROTIDINE 5'-PHOSPHATE DECARBOXYLASE"/>
    <property type="match status" value="1"/>
</dbReference>
<dbReference type="Proteomes" id="UP000654257">
    <property type="component" value="Unassembled WGS sequence"/>
</dbReference>
<feature type="domain" description="Orotidine 5'-phosphate decarboxylase" evidence="8">
    <location>
        <begin position="16"/>
        <end position="260"/>
    </location>
</feature>
<accession>A0A917D2M5</accession>
<evidence type="ECO:0000256" key="6">
    <source>
        <dbReference type="ARBA" id="ARBA00049157"/>
    </source>
</evidence>
<evidence type="ECO:0000313" key="9">
    <source>
        <dbReference type="EMBL" id="GGG09269.1"/>
    </source>
</evidence>
<reference evidence="9" key="2">
    <citation type="submission" date="2020-09" db="EMBL/GenBank/DDBJ databases">
        <authorList>
            <person name="Sun Q."/>
            <person name="Sedlacek I."/>
        </authorList>
    </citation>
    <scope>NUCLEOTIDE SEQUENCE</scope>
    <source>
        <strain evidence="9">CCM 7905</strain>
    </source>
</reference>
<comment type="caution">
    <text evidence="9">The sequence shown here is derived from an EMBL/GenBank/DDBJ whole genome shotgun (WGS) entry which is preliminary data.</text>
</comment>
<dbReference type="SUPFAM" id="SSF51366">
    <property type="entry name" value="Ribulose-phoshate binding barrel"/>
    <property type="match status" value="1"/>
</dbReference>
<name>A0A917D2M5_9NOCA</name>
<comment type="similarity">
    <text evidence="2">Belongs to the OMP decarboxylase family. Type 2 subfamily.</text>
</comment>
<evidence type="ECO:0000256" key="2">
    <source>
        <dbReference type="ARBA" id="ARBA00008847"/>
    </source>
</evidence>
<dbReference type="InterPro" id="IPR001754">
    <property type="entry name" value="OMPdeCOase_dom"/>
</dbReference>
<dbReference type="InterPro" id="IPR018089">
    <property type="entry name" value="OMPdecase_AS"/>
</dbReference>
<dbReference type="EC" id="4.1.1.23" evidence="7"/>
<evidence type="ECO:0000256" key="4">
    <source>
        <dbReference type="ARBA" id="ARBA00022975"/>
    </source>
</evidence>
<keyword evidence="3" id="KW-0210">Decarboxylase</keyword>
<evidence type="ECO:0000256" key="1">
    <source>
        <dbReference type="ARBA" id="ARBA00004861"/>
    </source>
</evidence>
<dbReference type="PROSITE" id="PS00156">
    <property type="entry name" value="OMPDECASE"/>
    <property type="match status" value="1"/>
</dbReference>
<dbReference type="GO" id="GO:0009220">
    <property type="term" value="P:pyrimidine ribonucleotide biosynthetic process"/>
    <property type="evidence" value="ECO:0007669"/>
    <property type="project" value="UniProtKB-UniRule"/>
</dbReference>
<evidence type="ECO:0000256" key="3">
    <source>
        <dbReference type="ARBA" id="ARBA00022793"/>
    </source>
</evidence>
<comment type="catalytic activity">
    <reaction evidence="6">
        <text>orotidine 5'-phosphate + H(+) = UMP + CO2</text>
        <dbReference type="Rhea" id="RHEA:11596"/>
        <dbReference type="ChEBI" id="CHEBI:15378"/>
        <dbReference type="ChEBI" id="CHEBI:16526"/>
        <dbReference type="ChEBI" id="CHEBI:57538"/>
        <dbReference type="ChEBI" id="CHEBI:57865"/>
        <dbReference type="EC" id="4.1.1.23"/>
    </reaction>
</comment>
<dbReference type="Pfam" id="PF00215">
    <property type="entry name" value="OMPdecase"/>
    <property type="match status" value="1"/>
</dbReference>